<dbReference type="Proteomes" id="UP000094936">
    <property type="component" value="Unassembled WGS sequence"/>
</dbReference>
<evidence type="ECO:0000259" key="1">
    <source>
        <dbReference type="Pfam" id="PF04266"/>
    </source>
</evidence>
<protein>
    <recommendedName>
        <fullName evidence="1">ASCH domain-containing protein</fullName>
    </recommendedName>
</protein>
<sequence>MKALSVIKPWASMIAAGTKTLEIRSWKPDSLPMLNIALVENTVRLTEKGQHDLDGQIVAIIDVTACKPWIKADCRNAGCEDSQFEEGWLAWEISNVRPLKRPVNAVARRKFYDLSRSEKEALEQQKSVFEKSEYQRANSQF</sequence>
<feature type="domain" description="ASCH" evidence="1">
    <location>
        <begin position="5"/>
        <end position="69"/>
    </location>
</feature>
<evidence type="ECO:0000313" key="3">
    <source>
        <dbReference type="Proteomes" id="UP000094936"/>
    </source>
</evidence>
<dbReference type="InterPro" id="IPR007374">
    <property type="entry name" value="ASCH_domain"/>
</dbReference>
<gene>
    <name evidence="2" type="ORF">A8L45_00980</name>
</gene>
<dbReference type="Gene3D" id="2.30.130.30">
    <property type="entry name" value="Hypothetical protein"/>
    <property type="match status" value="1"/>
</dbReference>
<reference evidence="2 3" key="1">
    <citation type="submission" date="2016-05" db="EMBL/GenBank/DDBJ databases">
        <title>Genomic Taxonomy of the Vibrionaceae.</title>
        <authorList>
            <person name="Gomez-Gil B."/>
            <person name="Enciso-Ibarra J."/>
        </authorList>
    </citation>
    <scope>NUCLEOTIDE SEQUENCE [LARGE SCALE GENOMIC DNA]</scope>
    <source>
        <strain evidence="2 3">CAIM 1920</strain>
    </source>
</reference>
<dbReference type="InterPro" id="IPR015947">
    <property type="entry name" value="PUA-like_sf"/>
</dbReference>
<evidence type="ECO:0000313" key="2">
    <source>
        <dbReference type="EMBL" id="ODA36208.1"/>
    </source>
</evidence>
<dbReference type="Pfam" id="PF04266">
    <property type="entry name" value="ASCH"/>
    <property type="match status" value="1"/>
</dbReference>
<comment type="caution">
    <text evidence="2">The sequence shown here is derived from an EMBL/GenBank/DDBJ whole genome shotgun (WGS) entry which is preliminary data.</text>
</comment>
<proteinExistence type="predicted"/>
<dbReference type="SUPFAM" id="SSF88697">
    <property type="entry name" value="PUA domain-like"/>
    <property type="match status" value="1"/>
</dbReference>
<name>A0A1C3ESL4_9GAMM</name>
<accession>A0A1C3ESL4</accession>
<dbReference type="RefSeq" id="WP_068898284.1">
    <property type="nucleotide sequence ID" value="NZ_JBHUIF010000002.1"/>
</dbReference>
<keyword evidence="3" id="KW-1185">Reference proteome</keyword>
<organism evidence="2 3">
    <name type="scientific">Veronia pacifica</name>
    <dbReference type="NCBI Taxonomy" id="1080227"/>
    <lineage>
        <taxon>Bacteria</taxon>
        <taxon>Pseudomonadati</taxon>
        <taxon>Pseudomonadota</taxon>
        <taxon>Gammaproteobacteria</taxon>
        <taxon>Vibrionales</taxon>
        <taxon>Vibrionaceae</taxon>
        <taxon>Veronia</taxon>
    </lineage>
</organism>
<dbReference type="STRING" id="1080227.A8L45_00980"/>
<dbReference type="AlphaFoldDB" id="A0A1C3ESL4"/>
<dbReference type="OrthoDB" id="9342715at2"/>
<dbReference type="EMBL" id="LYBM01000001">
    <property type="protein sequence ID" value="ODA36208.1"/>
    <property type="molecule type" value="Genomic_DNA"/>
</dbReference>